<gene>
    <name evidence="5" type="ORF">L0P03_18905</name>
</gene>
<evidence type="ECO:0000256" key="2">
    <source>
        <dbReference type="ARBA" id="ARBA00007131"/>
    </source>
</evidence>
<reference evidence="5" key="1">
    <citation type="submission" date="2022-01" db="EMBL/GenBank/DDBJ databases">
        <title>Collection of gut derived symbiotic bacterial strains cultured from healthy donors.</title>
        <authorList>
            <person name="Lin H."/>
            <person name="Kohout C."/>
            <person name="Waligurski E."/>
            <person name="Pamer E.G."/>
        </authorList>
    </citation>
    <scope>NUCLEOTIDE SEQUENCE</scope>
    <source>
        <strain evidence="5">DFI.1.149</strain>
    </source>
</reference>
<comment type="cofactor">
    <cofactor evidence="1">
        <name>thiamine diphosphate</name>
        <dbReference type="ChEBI" id="CHEBI:58937"/>
    </cofactor>
</comment>
<dbReference type="SMART" id="SM00861">
    <property type="entry name" value="Transket_pyr"/>
    <property type="match status" value="1"/>
</dbReference>
<dbReference type="AlphaFoldDB" id="A0AAW5CLM8"/>
<dbReference type="InterPro" id="IPR051157">
    <property type="entry name" value="PDH/Transketolase"/>
</dbReference>
<dbReference type="RefSeq" id="WP_217778937.1">
    <property type="nucleotide sequence ID" value="NZ_JAHOOV010000041.1"/>
</dbReference>
<feature type="domain" description="Transketolase-like pyrimidine-binding" evidence="4">
    <location>
        <begin position="15"/>
        <end position="181"/>
    </location>
</feature>
<dbReference type="Proteomes" id="UP001199750">
    <property type="component" value="Unassembled WGS sequence"/>
</dbReference>
<comment type="similarity">
    <text evidence="2">Belongs to the transketolase family.</text>
</comment>
<protein>
    <submittedName>
        <fullName evidence="5">Transketolase</fullName>
    </submittedName>
</protein>
<dbReference type="PANTHER" id="PTHR43825:SF1">
    <property type="entry name" value="TRANSKETOLASE-LIKE PYRIMIDINE-BINDING DOMAIN-CONTAINING PROTEIN"/>
    <property type="match status" value="1"/>
</dbReference>
<evidence type="ECO:0000256" key="1">
    <source>
        <dbReference type="ARBA" id="ARBA00001964"/>
    </source>
</evidence>
<organism evidence="5 6">
    <name type="scientific">Odoribacter splanchnicus</name>
    <dbReference type="NCBI Taxonomy" id="28118"/>
    <lineage>
        <taxon>Bacteria</taxon>
        <taxon>Pseudomonadati</taxon>
        <taxon>Bacteroidota</taxon>
        <taxon>Bacteroidia</taxon>
        <taxon>Bacteroidales</taxon>
        <taxon>Odoribacteraceae</taxon>
        <taxon>Odoribacter</taxon>
    </lineage>
</organism>
<dbReference type="InterPro" id="IPR005475">
    <property type="entry name" value="Transketolase-like_Pyr-bd"/>
</dbReference>
<dbReference type="CDD" id="cd07033">
    <property type="entry name" value="TPP_PYR_DXS_TK_like"/>
    <property type="match status" value="1"/>
</dbReference>
<dbReference type="InterPro" id="IPR033248">
    <property type="entry name" value="Transketolase_C"/>
</dbReference>
<keyword evidence="3" id="KW-0786">Thiamine pyrophosphate</keyword>
<dbReference type="Pfam" id="PF02780">
    <property type="entry name" value="Transketolase_C"/>
    <property type="match status" value="1"/>
</dbReference>
<dbReference type="FunFam" id="3.40.50.970:FF:000129">
    <property type="entry name" value="Transketolase"/>
    <property type="match status" value="1"/>
</dbReference>
<evidence type="ECO:0000313" key="6">
    <source>
        <dbReference type="Proteomes" id="UP001199750"/>
    </source>
</evidence>
<dbReference type="Pfam" id="PF02779">
    <property type="entry name" value="Transket_pyr"/>
    <property type="match status" value="1"/>
</dbReference>
<evidence type="ECO:0000313" key="5">
    <source>
        <dbReference type="EMBL" id="MCG4961890.1"/>
    </source>
</evidence>
<dbReference type="EMBL" id="JAKNDN010000049">
    <property type="protein sequence ID" value="MCG4961890.1"/>
    <property type="molecule type" value="Genomic_DNA"/>
</dbReference>
<proteinExistence type="inferred from homology"/>
<evidence type="ECO:0000259" key="4">
    <source>
        <dbReference type="SMART" id="SM00861"/>
    </source>
</evidence>
<sequence>MEINKLNARILSKFGESGAVFGVGALELVKDYPELLILSADMSMVAGLERFKNTYPDHFFNTGIAEQNLIGMSAGLVSENRKVVVVAQACFISMRSFEQIRQYCGYMKFPLIIVGINAGFSLTFMGNTHYAIEDMGIIRCIPGMTIISPSDAGQALKAFYASWTLNKPVYIRFTGGLNCPVIYEQEFNYQIGKGIRLREGNQIQIIATGSMVDRALKAAKILEEKGISVDVVDMHTIKPLDTDILKKDVKLVVSVEEHSIIGGLGSAIAEALSTYSVHAPLLRLGIGDYFSQVGEYEYLLEQHGLSPEHIANTIENNL</sequence>
<dbReference type="PANTHER" id="PTHR43825">
    <property type="entry name" value="PYRUVATE DEHYDROGENASE E1 COMPONENT"/>
    <property type="match status" value="1"/>
</dbReference>
<comment type="caution">
    <text evidence="5">The sequence shown here is derived from an EMBL/GenBank/DDBJ whole genome shotgun (WGS) entry which is preliminary data.</text>
</comment>
<name>A0AAW5CLM8_9BACT</name>
<accession>A0AAW5CLM8</accession>
<evidence type="ECO:0000256" key="3">
    <source>
        <dbReference type="ARBA" id="ARBA00023052"/>
    </source>
</evidence>